<evidence type="ECO:0000256" key="4">
    <source>
        <dbReference type="ARBA" id="ARBA00023136"/>
    </source>
</evidence>
<dbReference type="InterPro" id="IPR008995">
    <property type="entry name" value="Mo/tungstate-bd_C_term_dom"/>
</dbReference>
<dbReference type="InterPro" id="IPR047641">
    <property type="entry name" value="ABC_transpr_MalK/UgpC-like"/>
</dbReference>
<keyword evidence="4" id="KW-0472">Membrane</keyword>
<dbReference type="PANTHER" id="PTHR43875">
    <property type="entry name" value="MALTODEXTRIN IMPORT ATP-BINDING PROTEIN MSMX"/>
    <property type="match status" value="1"/>
</dbReference>
<dbReference type="EMBL" id="JBHTMX010000334">
    <property type="protein sequence ID" value="MFD1333778.1"/>
    <property type="molecule type" value="Genomic_DNA"/>
</dbReference>
<evidence type="ECO:0000313" key="7">
    <source>
        <dbReference type="Proteomes" id="UP001597171"/>
    </source>
</evidence>
<evidence type="ECO:0000313" key="6">
    <source>
        <dbReference type="EMBL" id="MFD1333778.1"/>
    </source>
</evidence>
<proteinExistence type="inferred from homology"/>
<protein>
    <submittedName>
        <fullName evidence="6">TOBE domain-containing protein</fullName>
    </submittedName>
</protein>
<dbReference type="RefSeq" id="WP_378777619.1">
    <property type="nucleotide sequence ID" value="NZ_JBHTMX010000334.1"/>
</dbReference>
<dbReference type="SUPFAM" id="SSF50331">
    <property type="entry name" value="MOP-like"/>
    <property type="match status" value="1"/>
</dbReference>
<keyword evidence="7" id="KW-1185">Reference proteome</keyword>
<keyword evidence="2" id="KW-1003">Cell membrane</keyword>
<dbReference type="InterPro" id="IPR027417">
    <property type="entry name" value="P-loop_NTPase"/>
</dbReference>
<dbReference type="Pfam" id="PF08402">
    <property type="entry name" value="TOBE_2"/>
    <property type="match status" value="1"/>
</dbReference>
<comment type="caution">
    <text evidence="6">The sequence shown here is derived from an EMBL/GenBank/DDBJ whole genome shotgun (WGS) entry which is preliminary data.</text>
</comment>
<organism evidence="6 7">
    <name type="scientific">Methylopila musalis</name>
    <dbReference type="NCBI Taxonomy" id="1134781"/>
    <lineage>
        <taxon>Bacteria</taxon>
        <taxon>Pseudomonadati</taxon>
        <taxon>Pseudomonadota</taxon>
        <taxon>Alphaproteobacteria</taxon>
        <taxon>Hyphomicrobiales</taxon>
        <taxon>Methylopilaceae</taxon>
        <taxon>Methylopila</taxon>
    </lineage>
</organism>
<reference evidence="7" key="1">
    <citation type="journal article" date="2019" name="Int. J. Syst. Evol. Microbiol.">
        <title>The Global Catalogue of Microorganisms (GCM) 10K type strain sequencing project: providing services to taxonomists for standard genome sequencing and annotation.</title>
        <authorList>
            <consortium name="The Broad Institute Genomics Platform"/>
            <consortium name="The Broad Institute Genome Sequencing Center for Infectious Disease"/>
            <person name="Wu L."/>
            <person name="Ma J."/>
        </authorList>
    </citation>
    <scope>NUCLEOTIDE SEQUENCE [LARGE SCALE GENOMIC DNA]</scope>
    <source>
        <strain evidence="7">CCUG 61696</strain>
    </source>
</reference>
<dbReference type="InterPro" id="IPR012340">
    <property type="entry name" value="NA-bd_OB-fold"/>
</dbReference>
<evidence type="ECO:0000256" key="2">
    <source>
        <dbReference type="ARBA" id="ARBA00022475"/>
    </source>
</evidence>
<dbReference type="Proteomes" id="UP001597171">
    <property type="component" value="Unassembled WGS sequence"/>
</dbReference>
<dbReference type="PANTHER" id="PTHR43875:SF15">
    <property type="entry name" value="TREHALOSE IMPORT ATP-BINDING PROTEIN SUGC"/>
    <property type="match status" value="1"/>
</dbReference>
<evidence type="ECO:0000259" key="5">
    <source>
        <dbReference type="Pfam" id="PF08402"/>
    </source>
</evidence>
<gene>
    <name evidence="6" type="ORF">ACFQ4O_17370</name>
</gene>
<keyword evidence="3" id="KW-1278">Translocase</keyword>
<feature type="non-terminal residue" evidence="6">
    <location>
        <position position="1"/>
    </location>
</feature>
<dbReference type="SUPFAM" id="SSF52540">
    <property type="entry name" value="P-loop containing nucleoside triphosphate hydrolases"/>
    <property type="match status" value="1"/>
</dbReference>
<dbReference type="Gene3D" id="3.40.50.300">
    <property type="entry name" value="P-loop containing nucleotide triphosphate hydrolases"/>
    <property type="match status" value="1"/>
</dbReference>
<accession>A0ABW3ZC31</accession>
<sequence length="213" mass="22286">RAAFARAFAHRPPAIVADEPFADRELGETVEDLRALRDATGATVIVALRDAGEALALADVAVLLREGRAVATDAPQTLYNRPAAAVASGFGPYGMNLLPVRANQTGLSLEDGTTLGGASVRTGATFALMGVRPEHLFLWEADMPPENGARLPVVVESVRATGADLFATARLGAFHVTARLRPGAAVAVGAPAQFAVMGEHLHMFDPRTGERLA</sequence>
<name>A0ABW3ZC31_9HYPH</name>
<dbReference type="InterPro" id="IPR013611">
    <property type="entry name" value="Transp-assoc_OB_typ2"/>
</dbReference>
<evidence type="ECO:0000256" key="3">
    <source>
        <dbReference type="ARBA" id="ARBA00022967"/>
    </source>
</evidence>
<evidence type="ECO:0000256" key="1">
    <source>
        <dbReference type="ARBA" id="ARBA00005417"/>
    </source>
</evidence>
<comment type="similarity">
    <text evidence="1">Belongs to the ABC transporter superfamily.</text>
</comment>
<dbReference type="Gene3D" id="2.40.50.100">
    <property type="match status" value="1"/>
</dbReference>
<dbReference type="Gene3D" id="2.40.50.140">
    <property type="entry name" value="Nucleic acid-binding proteins"/>
    <property type="match status" value="1"/>
</dbReference>
<feature type="domain" description="Transport-associated OB type 2" evidence="5">
    <location>
        <begin position="130"/>
        <end position="204"/>
    </location>
</feature>